<keyword evidence="6" id="KW-0239">DNA-directed DNA polymerase</keyword>
<comment type="caution">
    <text evidence="9">The sequence shown here is derived from an EMBL/GenBank/DDBJ whole genome shotgun (WGS) entry which is preliminary data.</text>
</comment>
<keyword evidence="2" id="KW-0548">Nucleotidyltransferase</keyword>
<dbReference type="Proteomes" id="UP000032552">
    <property type="component" value="Unassembled WGS sequence"/>
</dbReference>
<feature type="domain" description="Exonuclease" evidence="8">
    <location>
        <begin position="2"/>
        <end position="167"/>
    </location>
</feature>
<keyword evidence="1" id="KW-0808">Transferase</keyword>
<gene>
    <name evidence="9" type="ORF">LC0644_1114</name>
</gene>
<dbReference type="AlphaFoldDB" id="A0A0C9NX31"/>
<evidence type="ECO:0000256" key="7">
    <source>
        <dbReference type="ARBA" id="ARBA00070925"/>
    </source>
</evidence>
<evidence type="ECO:0000256" key="3">
    <source>
        <dbReference type="ARBA" id="ARBA00022705"/>
    </source>
</evidence>
<name>A0A0C9NX31_LACPA</name>
<dbReference type="Pfam" id="PF00929">
    <property type="entry name" value="RNase_T"/>
    <property type="match status" value="1"/>
</dbReference>
<evidence type="ECO:0000256" key="2">
    <source>
        <dbReference type="ARBA" id="ARBA00022695"/>
    </source>
</evidence>
<keyword evidence="5" id="KW-0378">Hydrolase</keyword>
<keyword evidence="5" id="KW-0269">Exonuclease</keyword>
<reference evidence="10" key="1">
    <citation type="submission" date="2014-05" db="EMBL/GenBank/DDBJ databases">
        <title>Whole genome sequencing of Lactobacillus casei NRIC0644.</title>
        <authorList>
            <person name="Atarashi H."/>
            <person name="Yoshida Y."/>
            <person name="Fujimura S."/>
            <person name="Tanaka N."/>
            <person name="Shiwa Y."/>
            <person name="Yoshikawa H."/>
            <person name="Okada S."/>
            <person name="Nakagawa J."/>
        </authorList>
    </citation>
    <scope>NUCLEOTIDE SEQUENCE [LARGE SCALE GENOMIC DNA]</scope>
    <source>
        <strain evidence="10">NRIC0644</strain>
    </source>
</reference>
<organism evidence="9 10">
    <name type="scientific">Lacticaseibacillus paracasei NRIC 0644</name>
    <dbReference type="NCBI Taxonomy" id="1435038"/>
    <lineage>
        <taxon>Bacteria</taxon>
        <taxon>Bacillati</taxon>
        <taxon>Bacillota</taxon>
        <taxon>Bacilli</taxon>
        <taxon>Lactobacillales</taxon>
        <taxon>Lactobacillaceae</taxon>
        <taxon>Lacticaseibacillus</taxon>
    </lineage>
</organism>
<dbReference type="GO" id="GO:0006260">
    <property type="term" value="P:DNA replication"/>
    <property type="evidence" value="ECO:0007669"/>
    <property type="project" value="UniProtKB-KW"/>
</dbReference>
<dbReference type="NCBIfam" id="TIGR00573">
    <property type="entry name" value="dnaq"/>
    <property type="match status" value="1"/>
</dbReference>
<dbReference type="FunFam" id="3.30.420.10:FF:000045">
    <property type="entry name" value="3'-5' exonuclease DinG"/>
    <property type="match status" value="1"/>
</dbReference>
<dbReference type="InterPro" id="IPR012337">
    <property type="entry name" value="RNaseH-like_sf"/>
</dbReference>
<dbReference type="InterPro" id="IPR006054">
    <property type="entry name" value="DnaQ"/>
</dbReference>
<dbReference type="EMBL" id="BAYM01000080">
    <property type="protein sequence ID" value="GAN36525.1"/>
    <property type="molecule type" value="Genomic_DNA"/>
</dbReference>
<dbReference type="Gene3D" id="3.30.420.10">
    <property type="entry name" value="Ribonuclease H-like superfamily/Ribonuclease H"/>
    <property type="match status" value="1"/>
</dbReference>
<dbReference type="SUPFAM" id="SSF53098">
    <property type="entry name" value="Ribonuclease H-like"/>
    <property type="match status" value="1"/>
</dbReference>
<dbReference type="CDD" id="cd06130">
    <property type="entry name" value="DNA_pol_III_epsilon_like"/>
    <property type="match status" value="1"/>
</dbReference>
<dbReference type="GO" id="GO:0008408">
    <property type="term" value="F:3'-5' exonuclease activity"/>
    <property type="evidence" value="ECO:0007669"/>
    <property type="project" value="TreeGrafter"/>
</dbReference>
<evidence type="ECO:0000313" key="9">
    <source>
        <dbReference type="EMBL" id="GAN36525.1"/>
    </source>
</evidence>
<dbReference type="GO" id="GO:0005829">
    <property type="term" value="C:cytosol"/>
    <property type="evidence" value="ECO:0007669"/>
    <property type="project" value="TreeGrafter"/>
</dbReference>
<keyword evidence="4" id="KW-0540">Nuclease</keyword>
<keyword evidence="3" id="KW-0235">DNA replication</keyword>
<dbReference type="SMART" id="SM00479">
    <property type="entry name" value="EXOIII"/>
    <property type="match status" value="1"/>
</dbReference>
<evidence type="ECO:0000259" key="8">
    <source>
        <dbReference type="SMART" id="SM00479"/>
    </source>
</evidence>
<dbReference type="GeneID" id="57089652"/>
<dbReference type="GO" id="GO:0003677">
    <property type="term" value="F:DNA binding"/>
    <property type="evidence" value="ECO:0007669"/>
    <property type="project" value="InterPro"/>
</dbReference>
<evidence type="ECO:0000313" key="10">
    <source>
        <dbReference type="Proteomes" id="UP000032552"/>
    </source>
</evidence>
<sequence>MDFIAMDFETANRKRASACSLALVVVQQNKVVDSFYTLINPQMQFDAQNIHIHGITPEMVQDQPTFDQVWPHIQMFYTPGRIVTAHNAPFDVSVMRLTLDRYGIAAPRYQVIDTVKTSRQFLPKLPNHRLDTVSAALHIPLEHHHNALADSYACARILIAENEHFGEARIKSMMKLSKAG</sequence>
<proteinExistence type="predicted"/>
<dbReference type="GO" id="GO:0003887">
    <property type="term" value="F:DNA-directed DNA polymerase activity"/>
    <property type="evidence" value="ECO:0007669"/>
    <property type="project" value="UniProtKB-KW"/>
</dbReference>
<dbReference type="PANTHER" id="PTHR30231:SF42">
    <property type="entry name" value="EXONUCLEASE"/>
    <property type="match status" value="1"/>
</dbReference>
<evidence type="ECO:0000256" key="4">
    <source>
        <dbReference type="ARBA" id="ARBA00022722"/>
    </source>
</evidence>
<evidence type="ECO:0000256" key="6">
    <source>
        <dbReference type="ARBA" id="ARBA00022932"/>
    </source>
</evidence>
<protein>
    <recommendedName>
        <fullName evidence="7">DNA polymerase III polC-type</fullName>
    </recommendedName>
</protein>
<dbReference type="InterPro" id="IPR036397">
    <property type="entry name" value="RNaseH_sf"/>
</dbReference>
<dbReference type="InterPro" id="IPR013520">
    <property type="entry name" value="Ribonucl_H"/>
</dbReference>
<accession>A0A0C9NX31</accession>
<evidence type="ECO:0000256" key="5">
    <source>
        <dbReference type="ARBA" id="ARBA00022839"/>
    </source>
</evidence>
<dbReference type="PANTHER" id="PTHR30231">
    <property type="entry name" value="DNA POLYMERASE III SUBUNIT EPSILON"/>
    <property type="match status" value="1"/>
</dbReference>
<dbReference type="RefSeq" id="WP_003564348.1">
    <property type="nucleotide sequence ID" value="NZ_BAYM01000080.1"/>
</dbReference>
<evidence type="ECO:0000256" key="1">
    <source>
        <dbReference type="ARBA" id="ARBA00022679"/>
    </source>
</evidence>